<dbReference type="InterPro" id="IPR003661">
    <property type="entry name" value="HisK_dim/P_dom"/>
</dbReference>
<dbReference type="SMART" id="SM00448">
    <property type="entry name" value="REC"/>
    <property type="match status" value="2"/>
</dbReference>
<evidence type="ECO:0000313" key="14">
    <source>
        <dbReference type="EMBL" id="MDW8801174.1"/>
    </source>
</evidence>
<dbReference type="Gene3D" id="6.10.340.10">
    <property type="match status" value="1"/>
</dbReference>
<dbReference type="InterPro" id="IPR036890">
    <property type="entry name" value="HATPase_C_sf"/>
</dbReference>
<feature type="domain" description="Response regulatory" evidence="13">
    <location>
        <begin position="943"/>
        <end position="1059"/>
    </location>
</feature>
<dbReference type="Gene3D" id="3.30.565.10">
    <property type="entry name" value="Histidine kinase-like ATPase, C-terminal domain"/>
    <property type="match status" value="1"/>
</dbReference>
<dbReference type="InterPro" id="IPR001789">
    <property type="entry name" value="Sig_transdc_resp-reg_receiver"/>
</dbReference>
<dbReference type="Gene3D" id="3.30.450.40">
    <property type="match status" value="1"/>
</dbReference>
<dbReference type="InterPro" id="IPR003594">
    <property type="entry name" value="HATPase_dom"/>
</dbReference>
<dbReference type="InterPro" id="IPR029016">
    <property type="entry name" value="GAF-like_dom_sf"/>
</dbReference>
<dbReference type="InterPro" id="IPR003018">
    <property type="entry name" value="GAF"/>
</dbReference>
<dbReference type="PANTHER" id="PTHR45339">
    <property type="entry name" value="HYBRID SIGNAL TRANSDUCTION HISTIDINE KINASE J"/>
    <property type="match status" value="1"/>
</dbReference>
<dbReference type="Pfam" id="PF12729">
    <property type="entry name" value="4HB_MCP_1"/>
    <property type="match status" value="1"/>
</dbReference>
<keyword evidence="4 9" id="KW-0597">Phosphoprotein</keyword>
<dbReference type="Pfam" id="PF13185">
    <property type="entry name" value="GAF_2"/>
    <property type="match status" value="1"/>
</dbReference>
<evidence type="ECO:0000256" key="9">
    <source>
        <dbReference type="PROSITE-ProRule" id="PRU00169"/>
    </source>
</evidence>
<evidence type="ECO:0000256" key="11">
    <source>
        <dbReference type="SAM" id="Phobius"/>
    </source>
</evidence>
<dbReference type="CDD" id="cd00156">
    <property type="entry name" value="REC"/>
    <property type="match status" value="1"/>
</dbReference>
<keyword evidence="11" id="KW-0812">Transmembrane</keyword>
<evidence type="ECO:0000259" key="12">
    <source>
        <dbReference type="PROSITE" id="PS50109"/>
    </source>
</evidence>
<dbReference type="EMBL" id="JARUJP010000007">
    <property type="protein sequence ID" value="MDW8801174.1"/>
    <property type="molecule type" value="Genomic_DNA"/>
</dbReference>
<evidence type="ECO:0000256" key="5">
    <source>
        <dbReference type="ARBA" id="ARBA00022679"/>
    </source>
</evidence>
<feature type="domain" description="Response regulatory" evidence="13">
    <location>
        <begin position="798"/>
        <end position="913"/>
    </location>
</feature>
<dbReference type="SMART" id="SM00065">
    <property type="entry name" value="GAF"/>
    <property type="match status" value="1"/>
</dbReference>
<evidence type="ECO:0000259" key="13">
    <source>
        <dbReference type="PROSITE" id="PS50110"/>
    </source>
</evidence>
<feature type="coiled-coil region" evidence="10">
    <location>
        <begin position="425"/>
        <end position="533"/>
    </location>
</feature>
<dbReference type="SMART" id="SM00387">
    <property type="entry name" value="HATPase_c"/>
    <property type="match status" value="1"/>
</dbReference>
<dbReference type="EC" id="2.7.13.3" evidence="2"/>
<gene>
    <name evidence="14" type="ORF">P8V03_08380</name>
</gene>
<dbReference type="Pfam" id="PF00072">
    <property type="entry name" value="Response_reg"/>
    <property type="match status" value="1"/>
</dbReference>
<evidence type="ECO:0000256" key="4">
    <source>
        <dbReference type="ARBA" id="ARBA00022553"/>
    </source>
</evidence>
<feature type="transmembrane region" description="Helical" evidence="11">
    <location>
        <begin position="192"/>
        <end position="212"/>
    </location>
</feature>
<comment type="function">
    <text evidence="8">May play the central regulatory role in sporulation. It may be an element of the effector pathway responsible for the activation of sporulation genes in response to nutritional stress. Spo0A may act in concert with spo0H (a sigma factor) to control the expression of some genes that are critical to the sporulation process.</text>
</comment>
<dbReference type="InterPro" id="IPR005467">
    <property type="entry name" value="His_kinase_dom"/>
</dbReference>
<dbReference type="InterPro" id="IPR004358">
    <property type="entry name" value="Sig_transdc_His_kin-like_C"/>
</dbReference>
<keyword evidence="11" id="KW-1133">Transmembrane helix</keyword>
<protein>
    <recommendedName>
        <fullName evidence="3">Stage 0 sporulation protein A homolog</fullName>
        <ecNumber evidence="2">2.7.13.3</ecNumber>
    </recommendedName>
</protein>
<dbReference type="PROSITE" id="PS50110">
    <property type="entry name" value="RESPONSE_REGULATORY"/>
    <property type="match status" value="2"/>
</dbReference>
<dbReference type="InterPro" id="IPR011006">
    <property type="entry name" value="CheY-like_superfamily"/>
</dbReference>
<name>A0ABU4JSQ1_9CLOT</name>
<feature type="domain" description="Histidine kinase" evidence="12">
    <location>
        <begin position="543"/>
        <end position="763"/>
    </location>
</feature>
<dbReference type="Proteomes" id="UP001281656">
    <property type="component" value="Unassembled WGS sequence"/>
</dbReference>
<evidence type="ECO:0000256" key="3">
    <source>
        <dbReference type="ARBA" id="ARBA00018672"/>
    </source>
</evidence>
<dbReference type="SMART" id="SM00388">
    <property type="entry name" value="HisKA"/>
    <property type="match status" value="1"/>
</dbReference>
<dbReference type="Pfam" id="PF00512">
    <property type="entry name" value="HisKA"/>
    <property type="match status" value="1"/>
</dbReference>
<dbReference type="RefSeq" id="WP_318797846.1">
    <property type="nucleotide sequence ID" value="NZ_JARUJP010000007.1"/>
</dbReference>
<evidence type="ECO:0000313" key="15">
    <source>
        <dbReference type="Proteomes" id="UP001281656"/>
    </source>
</evidence>
<dbReference type="Gene3D" id="3.40.50.2300">
    <property type="match status" value="2"/>
</dbReference>
<dbReference type="PRINTS" id="PR00344">
    <property type="entry name" value="BCTRLSENSOR"/>
</dbReference>
<keyword evidence="5" id="KW-0808">Transferase</keyword>
<keyword evidence="6" id="KW-0418">Kinase</keyword>
<dbReference type="InterPro" id="IPR024478">
    <property type="entry name" value="HlyB_4HB_MCP"/>
</dbReference>
<comment type="caution">
    <text evidence="9">Lacks conserved residue(s) required for the propagation of feature annotation.</text>
</comment>
<dbReference type="SUPFAM" id="SSF55874">
    <property type="entry name" value="ATPase domain of HSP90 chaperone/DNA topoisomerase II/histidine kinase"/>
    <property type="match status" value="1"/>
</dbReference>
<evidence type="ECO:0000256" key="7">
    <source>
        <dbReference type="ARBA" id="ARBA00023012"/>
    </source>
</evidence>
<comment type="catalytic activity">
    <reaction evidence="1">
        <text>ATP + protein L-histidine = ADP + protein N-phospho-L-histidine.</text>
        <dbReference type="EC" id="2.7.13.3"/>
    </reaction>
</comment>
<evidence type="ECO:0000256" key="6">
    <source>
        <dbReference type="ARBA" id="ARBA00022777"/>
    </source>
</evidence>
<dbReference type="CDD" id="cd00082">
    <property type="entry name" value="HisKA"/>
    <property type="match status" value="1"/>
</dbReference>
<proteinExistence type="predicted"/>
<dbReference type="PROSITE" id="PS50109">
    <property type="entry name" value="HIS_KIN"/>
    <property type="match status" value="1"/>
</dbReference>
<dbReference type="SUPFAM" id="SSF47384">
    <property type="entry name" value="Homodimeric domain of signal transducing histidine kinase"/>
    <property type="match status" value="1"/>
</dbReference>
<sequence length="1063" mass="120878">MKFLENVSIQKRLIGALVIWMIILIGFGTLAIIKLQELALVTQKIYDYPLQLSNSAKEVRVDIIKIHREMRDVILSESETEIQSHIDVINSLENRVYQEMDVIKDASSSGDVKSLEMDIRSLLTKWKKSRQDVINLSINGEKREALILSQDNNSDFVGKIEEELDKIDKLEGILASDLITDAHKIQNSQKSILLLSLLVFGLIAVAFFTLIARSIIVPIAQLKAVMKDSVTTDDLLECSLQGKNELVDMSENFNALIYKLRSQFWIKDGQNKLSQQTSGNYSLKELTQRVINFLGEFLEAGNGVFYLYNEKDKTLRLNSAFAFTERNILFEHYAMGQGIVGQVALERKPILLRNIKRQDALIRTGIISEPPLNLYAFPLIHEDKLYGVIEISSFQPFTDAKQEFLKESSRIIAINLFSVIQNEKIKTLLEESEEAKGKIQITAEELQKANTILEEQQILLQQQTEELQKTNAELEEQQQLLQQQSEELQQTNSQLEEQQQMLEEQSKVLNTQNRELESSREELISRSNELEITNKYKSEFLANMSHELRTPLNSIILLSKLLITNQESRLSKEYIEKISIIHSSGNELLRLINDILDLSKIEAGRMNLNITKFHSNELLQNLKNLFGEVAEEKNVQLIIKDSVDKELKGDRDKISQILRNLLSNSLKFTNEGSVKLIVDLDEYKKDIVVFSVIDTGIGIRYEQIQMIFEEFQQGDGSISRKYGGTGLGLSISKKLAEFMGGCIEVNSQLGVGSEFKLILPGLIDICATREEIKVIPDDSSENIGEGLEEESAGKSDRLTLLLEKNLDFITSVKNINQGLGFNTVVAANVEEGNSILKKCKVDGIIVNLALLSKEELQRLKALRNSNNKEIPIIAYTDKELEVDEERKVKRYFDSVILKTFNSDERLIDEITLFLHKVRKNNKENGYLVSRTDREYALNLKGKKILIVDDDPRNIFVLASALEDFEGEVLDAENGKIAIEKLKKNNVDLILMDIMMPVMDGYEAIKTIRKDEKLKDIPIIALTAKSLKEDRAKCIEVGADDYISKPVDYDIFIRLVKAWISKKL</sequence>
<evidence type="ECO:0000256" key="8">
    <source>
        <dbReference type="ARBA" id="ARBA00024867"/>
    </source>
</evidence>
<evidence type="ECO:0000256" key="2">
    <source>
        <dbReference type="ARBA" id="ARBA00012438"/>
    </source>
</evidence>
<reference evidence="14 15" key="1">
    <citation type="submission" date="2023-04" db="EMBL/GenBank/DDBJ databases">
        <title>Clostridium tannerae sp. nov., isolated from the fecal material of an alpaca.</title>
        <authorList>
            <person name="Miller S."/>
            <person name="Hendry M."/>
            <person name="King J."/>
            <person name="Sankaranarayanan K."/>
            <person name="Lawson P.A."/>
        </authorList>
    </citation>
    <scope>NUCLEOTIDE SEQUENCE [LARGE SCALE GENOMIC DNA]</scope>
    <source>
        <strain evidence="14 15">A1-XYC3</strain>
    </source>
</reference>
<keyword evidence="10" id="KW-0175">Coiled coil</keyword>
<dbReference type="SUPFAM" id="SSF55781">
    <property type="entry name" value="GAF domain-like"/>
    <property type="match status" value="1"/>
</dbReference>
<keyword evidence="11" id="KW-0472">Membrane</keyword>
<dbReference type="CDD" id="cd17546">
    <property type="entry name" value="REC_hyHK_CKI1_RcsC-like"/>
    <property type="match status" value="1"/>
</dbReference>
<dbReference type="InterPro" id="IPR036097">
    <property type="entry name" value="HisK_dim/P_sf"/>
</dbReference>
<evidence type="ECO:0000256" key="10">
    <source>
        <dbReference type="SAM" id="Coils"/>
    </source>
</evidence>
<dbReference type="PANTHER" id="PTHR45339:SF1">
    <property type="entry name" value="HYBRID SIGNAL TRANSDUCTION HISTIDINE KINASE J"/>
    <property type="match status" value="1"/>
</dbReference>
<comment type="caution">
    <text evidence="14">The sequence shown here is derived from an EMBL/GenBank/DDBJ whole genome shotgun (WGS) entry which is preliminary data.</text>
</comment>
<keyword evidence="15" id="KW-1185">Reference proteome</keyword>
<dbReference type="CDD" id="cd16922">
    <property type="entry name" value="HATPase_EvgS-ArcB-TorS-like"/>
    <property type="match status" value="1"/>
</dbReference>
<keyword evidence="7" id="KW-0902">Two-component regulatory system</keyword>
<dbReference type="Pfam" id="PF02518">
    <property type="entry name" value="HATPase_c"/>
    <property type="match status" value="1"/>
</dbReference>
<feature type="modified residue" description="4-aspartylphosphate" evidence="9">
    <location>
        <position position="992"/>
    </location>
</feature>
<dbReference type="Gene3D" id="1.10.287.130">
    <property type="match status" value="1"/>
</dbReference>
<organism evidence="14 15">
    <name type="scientific">Clostridium tanneri</name>
    <dbReference type="NCBI Taxonomy" id="3037988"/>
    <lineage>
        <taxon>Bacteria</taxon>
        <taxon>Bacillati</taxon>
        <taxon>Bacillota</taxon>
        <taxon>Clostridia</taxon>
        <taxon>Eubacteriales</taxon>
        <taxon>Clostridiaceae</taxon>
        <taxon>Clostridium</taxon>
    </lineage>
</organism>
<feature type="transmembrane region" description="Helical" evidence="11">
    <location>
        <begin position="12"/>
        <end position="33"/>
    </location>
</feature>
<accession>A0ABU4JSQ1</accession>
<evidence type="ECO:0000256" key="1">
    <source>
        <dbReference type="ARBA" id="ARBA00000085"/>
    </source>
</evidence>
<dbReference type="SUPFAM" id="SSF52172">
    <property type="entry name" value="CheY-like"/>
    <property type="match status" value="2"/>
</dbReference>